<sequence length="51" mass="5746">MGECIYPISPRKESININISFLQFLALVKNHYETIIAGGVADFMCNLFLPL</sequence>
<dbReference type="EMBL" id="KN822009">
    <property type="protein sequence ID" value="KIM68530.1"/>
    <property type="molecule type" value="Genomic_DNA"/>
</dbReference>
<proteinExistence type="predicted"/>
<reference evidence="2" key="2">
    <citation type="submission" date="2015-01" db="EMBL/GenBank/DDBJ databases">
        <title>Evolutionary Origins and Diversification of the Mycorrhizal Mutualists.</title>
        <authorList>
            <consortium name="DOE Joint Genome Institute"/>
            <consortium name="Mycorrhizal Genomics Consortium"/>
            <person name="Kohler A."/>
            <person name="Kuo A."/>
            <person name="Nagy L.G."/>
            <person name="Floudas D."/>
            <person name="Copeland A."/>
            <person name="Barry K.W."/>
            <person name="Cichocki N."/>
            <person name="Veneault-Fourrey C."/>
            <person name="LaButti K."/>
            <person name="Lindquist E.A."/>
            <person name="Lipzen A."/>
            <person name="Lundell T."/>
            <person name="Morin E."/>
            <person name="Murat C."/>
            <person name="Riley R."/>
            <person name="Ohm R."/>
            <person name="Sun H."/>
            <person name="Tunlid A."/>
            <person name="Henrissat B."/>
            <person name="Grigoriev I.V."/>
            <person name="Hibbett D.S."/>
            <person name="Martin F."/>
        </authorList>
    </citation>
    <scope>NUCLEOTIDE SEQUENCE [LARGE SCALE GENOMIC DNA]</scope>
    <source>
        <strain evidence="2">Foug A</strain>
    </source>
</reference>
<dbReference type="HOGENOM" id="CLU_3107777_0_0_1"/>
<evidence type="ECO:0000313" key="1">
    <source>
        <dbReference type="EMBL" id="KIM68530.1"/>
    </source>
</evidence>
<dbReference type="InParanoid" id="A0A0C3E6V7"/>
<dbReference type="Proteomes" id="UP000053989">
    <property type="component" value="Unassembled WGS sequence"/>
</dbReference>
<reference evidence="1 2" key="1">
    <citation type="submission" date="2014-04" db="EMBL/GenBank/DDBJ databases">
        <authorList>
            <consortium name="DOE Joint Genome Institute"/>
            <person name="Kuo A."/>
            <person name="Kohler A."/>
            <person name="Nagy L.G."/>
            <person name="Floudas D."/>
            <person name="Copeland A."/>
            <person name="Barry K.W."/>
            <person name="Cichocki N."/>
            <person name="Veneault-Fourrey C."/>
            <person name="LaButti K."/>
            <person name="Lindquist E.A."/>
            <person name="Lipzen A."/>
            <person name="Lundell T."/>
            <person name="Morin E."/>
            <person name="Murat C."/>
            <person name="Sun H."/>
            <person name="Tunlid A."/>
            <person name="Henrissat B."/>
            <person name="Grigoriev I.V."/>
            <person name="Hibbett D.S."/>
            <person name="Martin F."/>
            <person name="Nordberg H.P."/>
            <person name="Cantor M.N."/>
            <person name="Hua S.X."/>
        </authorList>
    </citation>
    <scope>NUCLEOTIDE SEQUENCE [LARGE SCALE GENOMIC DNA]</scope>
    <source>
        <strain evidence="1 2">Foug A</strain>
    </source>
</reference>
<protein>
    <submittedName>
        <fullName evidence="1">Uncharacterized protein</fullName>
    </submittedName>
</protein>
<gene>
    <name evidence="1" type="ORF">SCLCIDRAFT_1209357</name>
</gene>
<organism evidence="1 2">
    <name type="scientific">Scleroderma citrinum Foug A</name>
    <dbReference type="NCBI Taxonomy" id="1036808"/>
    <lineage>
        <taxon>Eukaryota</taxon>
        <taxon>Fungi</taxon>
        <taxon>Dikarya</taxon>
        <taxon>Basidiomycota</taxon>
        <taxon>Agaricomycotina</taxon>
        <taxon>Agaricomycetes</taxon>
        <taxon>Agaricomycetidae</taxon>
        <taxon>Boletales</taxon>
        <taxon>Sclerodermatineae</taxon>
        <taxon>Sclerodermataceae</taxon>
        <taxon>Scleroderma</taxon>
    </lineage>
</organism>
<evidence type="ECO:0000313" key="2">
    <source>
        <dbReference type="Proteomes" id="UP000053989"/>
    </source>
</evidence>
<accession>A0A0C3E6V7</accession>
<name>A0A0C3E6V7_9AGAM</name>
<keyword evidence="2" id="KW-1185">Reference proteome</keyword>
<dbReference type="AlphaFoldDB" id="A0A0C3E6V7"/>